<gene>
    <name evidence="1" type="ORF">DDK22_37005</name>
</gene>
<sequence length="126" mass="14014">MQVTADGRVVWALPTARQFSVDTEAALPISEFSVDRLLEIHDAGVAPGQATAGYRWYAQYGCLTLSHAQRAKHYEIARRTSYKDRLGLTVDYDVDALRSRAVPLEDLPAAGQLAWRQVATPQHSLF</sequence>
<name>A0A367P8K9_CUPNE</name>
<comment type="caution">
    <text evidence="1">The sequence shown here is derived from an EMBL/GenBank/DDBJ whole genome shotgun (WGS) entry which is preliminary data.</text>
</comment>
<dbReference type="EMBL" id="QDHA01000150">
    <property type="protein sequence ID" value="RCJ03515.1"/>
    <property type="molecule type" value="Genomic_DNA"/>
</dbReference>
<evidence type="ECO:0000313" key="2">
    <source>
        <dbReference type="Proteomes" id="UP000253501"/>
    </source>
</evidence>
<organism evidence="1 2">
    <name type="scientific">Cupriavidus necator</name>
    <name type="common">Alcaligenes eutrophus</name>
    <name type="synonym">Ralstonia eutropha</name>
    <dbReference type="NCBI Taxonomy" id="106590"/>
    <lineage>
        <taxon>Bacteria</taxon>
        <taxon>Pseudomonadati</taxon>
        <taxon>Pseudomonadota</taxon>
        <taxon>Betaproteobacteria</taxon>
        <taxon>Burkholderiales</taxon>
        <taxon>Burkholderiaceae</taxon>
        <taxon>Cupriavidus</taxon>
    </lineage>
</organism>
<accession>A0A367P8K9</accession>
<protein>
    <submittedName>
        <fullName evidence="1">Uncharacterized protein</fullName>
    </submittedName>
</protein>
<reference evidence="1 2" key="1">
    <citation type="submission" date="2018-04" db="EMBL/GenBank/DDBJ databases">
        <title>Cupriavidus necator CR12 genome sequencing and assembly.</title>
        <authorList>
            <person name="Ben Fekih I."/>
            <person name="Mazhar H.S."/>
            <person name="Bello S.K."/>
            <person name="Rensing C."/>
        </authorList>
    </citation>
    <scope>NUCLEOTIDE SEQUENCE [LARGE SCALE GENOMIC DNA]</scope>
    <source>
        <strain evidence="1 2">CR12</strain>
    </source>
</reference>
<proteinExistence type="predicted"/>
<evidence type="ECO:0000313" key="1">
    <source>
        <dbReference type="EMBL" id="RCJ03515.1"/>
    </source>
</evidence>
<dbReference type="Proteomes" id="UP000253501">
    <property type="component" value="Unassembled WGS sequence"/>
</dbReference>
<dbReference type="AlphaFoldDB" id="A0A367P8K9"/>